<sequence length="176" mass="19665">MKLIIISITAMLLFLGCGSNNATNEEPVIAKPLEETSEIIEEVEEIAEEVVEKKDYSSLIFSVQLGISKQRPNWVLFENGTYAIFKKSGSDTQMTANAKDLLRDVVDENKVQGKGTVKKAQFAKGWVVTFGNSGIYNYVDHKTLPEGINSKTIILERARLNVARDYNDLNVVKVHK</sequence>
<name>A0A3M0FUK0_9FLAO</name>
<accession>A0A3M0FUK0</accession>
<keyword evidence="1" id="KW-0732">Signal</keyword>
<organism evidence="2 3">
    <name type="scientific">Dokdonia sinensis</name>
    <dbReference type="NCBI Taxonomy" id="2479847"/>
    <lineage>
        <taxon>Bacteria</taxon>
        <taxon>Pseudomonadati</taxon>
        <taxon>Bacteroidota</taxon>
        <taxon>Flavobacteriia</taxon>
        <taxon>Flavobacteriales</taxon>
        <taxon>Flavobacteriaceae</taxon>
        <taxon>Dokdonia</taxon>
    </lineage>
</organism>
<feature type="chain" id="PRO_5017983690" evidence="1">
    <location>
        <begin position="23"/>
        <end position="176"/>
    </location>
</feature>
<evidence type="ECO:0000256" key="1">
    <source>
        <dbReference type="SAM" id="SignalP"/>
    </source>
</evidence>
<evidence type="ECO:0000313" key="3">
    <source>
        <dbReference type="Proteomes" id="UP000281985"/>
    </source>
</evidence>
<gene>
    <name evidence="2" type="ORF">EAX61_15575</name>
</gene>
<dbReference type="AlphaFoldDB" id="A0A3M0FUK0"/>
<dbReference type="Proteomes" id="UP000281985">
    <property type="component" value="Unassembled WGS sequence"/>
</dbReference>
<comment type="caution">
    <text evidence="2">The sequence shown here is derived from an EMBL/GenBank/DDBJ whole genome shotgun (WGS) entry which is preliminary data.</text>
</comment>
<proteinExistence type="predicted"/>
<dbReference type="RefSeq" id="WP_121918641.1">
    <property type="nucleotide sequence ID" value="NZ_REFV01000021.1"/>
</dbReference>
<reference evidence="2 3" key="1">
    <citation type="submission" date="2018-10" db="EMBL/GenBank/DDBJ databases">
        <title>Dokdonia luteus sp. nov., isolated from sea water.</title>
        <authorList>
            <person name="Zhou L.Y."/>
            <person name="Du Z.J."/>
        </authorList>
    </citation>
    <scope>NUCLEOTIDE SEQUENCE [LARGE SCALE GENOMIC DNA]</scope>
    <source>
        <strain evidence="2 3">SH27</strain>
    </source>
</reference>
<dbReference type="EMBL" id="REFV01000021">
    <property type="protein sequence ID" value="RMB56188.1"/>
    <property type="molecule type" value="Genomic_DNA"/>
</dbReference>
<feature type="signal peptide" evidence="1">
    <location>
        <begin position="1"/>
        <end position="22"/>
    </location>
</feature>
<keyword evidence="3" id="KW-1185">Reference proteome</keyword>
<protein>
    <submittedName>
        <fullName evidence="2">Uncharacterized protein</fullName>
    </submittedName>
</protein>
<dbReference type="PROSITE" id="PS51257">
    <property type="entry name" value="PROKAR_LIPOPROTEIN"/>
    <property type="match status" value="1"/>
</dbReference>
<evidence type="ECO:0000313" key="2">
    <source>
        <dbReference type="EMBL" id="RMB56188.1"/>
    </source>
</evidence>
<dbReference type="OrthoDB" id="1447403at2"/>